<dbReference type="AlphaFoldDB" id="A0A1I4VGJ2"/>
<accession>A0A1I4VGJ2</accession>
<keyword evidence="2 7" id="KW-0436">Ligase</keyword>
<comment type="similarity">
    <text evidence="1">Belongs to the ATP-dependent AMP-binding enzyme family.</text>
</comment>
<dbReference type="GO" id="GO:0015645">
    <property type="term" value="F:fatty acid ligase activity"/>
    <property type="evidence" value="ECO:0007669"/>
    <property type="project" value="TreeGrafter"/>
</dbReference>
<evidence type="ECO:0000259" key="6">
    <source>
        <dbReference type="Pfam" id="PF13193"/>
    </source>
</evidence>
<feature type="domain" description="AMP-dependent synthetase/ligase" evidence="5">
    <location>
        <begin position="54"/>
        <end position="411"/>
    </location>
</feature>
<name>A0A1I4VGJ2_9BACT</name>
<dbReference type="RefSeq" id="WP_093395923.1">
    <property type="nucleotide sequence ID" value="NZ_FOUU01000009.1"/>
</dbReference>
<dbReference type="GO" id="GO:0006633">
    <property type="term" value="P:fatty acid biosynthetic process"/>
    <property type="evidence" value="ECO:0007669"/>
    <property type="project" value="TreeGrafter"/>
</dbReference>
<evidence type="ECO:0000256" key="1">
    <source>
        <dbReference type="ARBA" id="ARBA00006432"/>
    </source>
</evidence>
<dbReference type="InterPro" id="IPR042099">
    <property type="entry name" value="ANL_N_sf"/>
</dbReference>
<keyword evidence="3" id="KW-0547">Nucleotide-binding</keyword>
<dbReference type="InterPro" id="IPR025110">
    <property type="entry name" value="AMP-bd_C"/>
</dbReference>
<dbReference type="EMBL" id="FOUU01000009">
    <property type="protein sequence ID" value="SFN00213.1"/>
    <property type="molecule type" value="Genomic_DNA"/>
</dbReference>
<evidence type="ECO:0000256" key="4">
    <source>
        <dbReference type="ARBA" id="ARBA00022840"/>
    </source>
</evidence>
<dbReference type="GO" id="GO:0004321">
    <property type="term" value="F:fatty-acyl-CoA synthase activity"/>
    <property type="evidence" value="ECO:0007669"/>
    <property type="project" value="TreeGrafter"/>
</dbReference>
<evidence type="ECO:0000256" key="3">
    <source>
        <dbReference type="ARBA" id="ARBA00022741"/>
    </source>
</evidence>
<dbReference type="FunFam" id="3.30.300.30:FF:000005">
    <property type="entry name" value="Acyl-coenzyme A synthetase ACSM5, mitochondrial"/>
    <property type="match status" value="1"/>
</dbReference>
<dbReference type="Gene3D" id="3.30.300.30">
    <property type="match status" value="1"/>
</dbReference>
<keyword evidence="8" id="KW-1185">Reference proteome</keyword>
<dbReference type="GO" id="GO:0016405">
    <property type="term" value="F:CoA-ligase activity"/>
    <property type="evidence" value="ECO:0007669"/>
    <property type="project" value="UniProtKB-ARBA"/>
</dbReference>
<dbReference type="GO" id="GO:0006637">
    <property type="term" value="P:acyl-CoA metabolic process"/>
    <property type="evidence" value="ECO:0007669"/>
    <property type="project" value="TreeGrafter"/>
</dbReference>
<dbReference type="Pfam" id="PF13193">
    <property type="entry name" value="AMP-binding_C"/>
    <property type="match status" value="1"/>
</dbReference>
<organism evidence="7 8">
    <name type="scientific">Thermodesulforhabdus norvegica</name>
    <dbReference type="NCBI Taxonomy" id="39841"/>
    <lineage>
        <taxon>Bacteria</taxon>
        <taxon>Pseudomonadati</taxon>
        <taxon>Thermodesulfobacteriota</taxon>
        <taxon>Syntrophobacteria</taxon>
        <taxon>Syntrophobacterales</taxon>
        <taxon>Thermodesulforhabdaceae</taxon>
        <taxon>Thermodesulforhabdus</taxon>
    </lineage>
</organism>
<keyword evidence="4" id="KW-0067">ATP-binding</keyword>
<evidence type="ECO:0000313" key="7">
    <source>
        <dbReference type="EMBL" id="SFN00213.1"/>
    </source>
</evidence>
<evidence type="ECO:0000256" key="2">
    <source>
        <dbReference type="ARBA" id="ARBA00022598"/>
    </source>
</evidence>
<dbReference type="SUPFAM" id="SSF56801">
    <property type="entry name" value="Acetyl-CoA synthetase-like"/>
    <property type="match status" value="1"/>
</dbReference>
<dbReference type="STRING" id="39841.SAMN05660836_02292"/>
<feature type="domain" description="AMP-binding enzyme C-terminal" evidence="6">
    <location>
        <begin position="473"/>
        <end position="551"/>
    </location>
</feature>
<dbReference type="GO" id="GO:0005524">
    <property type="term" value="F:ATP binding"/>
    <property type="evidence" value="ECO:0007669"/>
    <property type="project" value="UniProtKB-KW"/>
</dbReference>
<dbReference type="Gene3D" id="3.40.50.12780">
    <property type="entry name" value="N-terminal domain of ligase-like"/>
    <property type="match status" value="1"/>
</dbReference>
<sequence length="587" mass="66526">MSLAQFYRELMTINSMPDDEKKAEASKELFERLNKTPLPEYFNWAEEVFEGIHVKERPDQLALIWADLDTDEEKRFTYKEMAEKSNQLLNFLRKNGISKGDVLYVMIPAVPEIWFASLASVKGGIILVPTAMTMTAKELEYRFDTYPPAAIIASAASAEIIDEALGNLGMTPKVKICIDGKDGWVPYSEVDKEAKEAAPEKTRSDDIILCFFTSGTTGMPKRVVHTATSYPLGHLSTANIIGIRPGDIHNNLSQPGWAKYAWSCFFAPFNVGATVTGFNYSGRLNVEKYLGAVDKYRVNVFCAPPTAWRAFIIADLSKFKFEALRESVSAGEPLNPEIIQTWQKHTGTVIRDFYGQTESTAMIGNPPWYKDKVIPGSFGRPHFMYDIVLVDDEGNEITKPDDIGHITVRLSNWRPIGLFREYLGSPDKMAEAFRGNYYYTGDRAYFDEKGYWWFVGRADDVIKSSDYRIGPFEVESALVEHPAVAEAAVVGSPDPKRWQLVKAFVILKPGYEPSRELALDLFKHCMKILAKFKIPRIIEFVPEVPKTISGKIRRVELREMEIKAKEKGVRGEHEYFYHEFPELKSSS</sequence>
<dbReference type="OrthoDB" id="9801302at2"/>
<dbReference type="PANTHER" id="PTHR43605">
    <property type="entry name" value="ACYL-COENZYME A SYNTHETASE"/>
    <property type="match status" value="1"/>
</dbReference>
<dbReference type="InterPro" id="IPR000873">
    <property type="entry name" value="AMP-dep_synth/lig_dom"/>
</dbReference>
<gene>
    <name evidence="7" type="ORF">SAMN05660836_02292</name>
</gene>
<dbReference type="Proteomes" id="UP000199611">
    <property type="component" value="Unassembled WGS sequence"/>
</dbReference>
<dbReference type="InterPro" id="IPR051087">
    <property type="entry name" value="Mitochondrial_ACSM"/>
</dbReference>
<evidence type="ECO:0000313" key="8">
    <source>
        <dbReference type="Proteomes" id="UP000199611"/>
    </source>
</evidence>
<dbReference type="PANTHER" id="PTHR43605:SF10">
    <property type="entry name" value="ACYL-COA SYNTHETASE MEDIUM CHAIN FAMILY MEMBER 3"/>
    <property type="match status" value="1"/>
</dbReference>
<evidence type="ECO:0000259" key="5">
    <source>
        <dbReference type="Pfam" id="PF00501"/>
    </source>
</evidence>
<reference evidence="7 8" key="1">
    <citation type="submission" date="2016-10" db="EMBL/GenBank/DDBJ databases">
        <authorList>
            <person name="de Groot N.N."/>
        </authorList>
    </citation>
    <scope>NUCLEOTIDE SEQUENCE [LARGE SCALE GENOMIC DNA]</scope>
    <source>
        <strain evidence="7 8">DSM 9990</strain>
    </source>
</reference>
<protein>
    <submittedName>
        <fullName evidence="7">4-hydroxybutyrate---CoA ligase (AMP-forming)</fullName>
    </submittedName>
</protein>
<dbReference type="Pfam" id="PF00501">
    <property type="entry name" value="AMP-binding"/>
    <property type="match status" value="1"/>
</dbReference>
<dbReference type="InterPro" id="IPR045851">
    <property type="entry name" value="AMP-bd_C_sf"/>
</dbReference>
<proteinExistence type="inferred from homology"/>